<reference evidence="1" key="1">
    <citation type="submission" date="2023-03" db="EMBL/GenBank/DDBJ databases">
        <title>Complete genome of Cladonia borealis.</title>
        <authorList>
            <person name="Park H."/>
        </authorList>
    </citation>
    <scope>NUCLEOTIDE SEQUENCE</scope>
    <source>
        <strain evidence="1">ANT050790</strain>
    </source>
</reference>
<protein>
    <recommendedName>
        <fullName evidence="3">Nudix hydrolase domain-containing protein</fullName>
    </recommendedName>
</protein>
<sequence>MRKRVNEAFAVCAADGEHVLDMEVLAVDSFGIVAAGVHLITYVMTSDGRKYWIQRSSKNKATFPGELGSTASSSLISSELPLDGVAREADEEAEIPETYTRANVKACGTVSYYMWEYNDGRPGSWPHVQYNYET</sequence>
<comment type="caution">
    <text evidence="1">The sequence shown here is derived from an EMBL/GenBank/DDBJ whole genome shotgun (WGS) entry which is preliminary data.</text>
</comment>
<dbReference type="SUPFAM" id="SSF55811">
    <property type="entry name" value="Nudix"/>
    <property type="match status" value="1"/>
</dbReference>
<evidence type="ECO:0008006" key="3">
    <source>
        <dbReference type="Google" id="ProtNLM"/>
    </source>
</evidence>
<name>A0AA39QTS3_9LECA</name>
<dbReference type="InterPro" id="IPR015797">
    <property type="entry name" value="NUDIX_hydrolase-like_dom_sf"/>
</dbReference>
<organism evidence="1 2">
    <name type="scientific">Cladonia borealis</name>
    <dbReference type="NCBI Taxonomy" id="184061"/>
    <lineage>
        <taxon>Eukaryota</taxon>
        <taxon>Fungi</taxon>
        <taxon>Dikarya</taxon>
        <taxon>Ascomycota</taxon>
        <taxon>Pezizomycotina</taxon>
        <taxon>Lecanoromycetes</taxon>
        <taxon>OSLEUM clade</taxon>
        <taxon>Lecanoromycetidae</taxon>
        <taxon>Lecanorales</taxon>
        <taxon>Lecanorineae</taxon>
        <taxon>Cladoniaceae</taxon>
        <taxon>Cladonia</taxon>
    </lineage>
</organism>
<dbReference type="Gene3D" id="3.90.79.10">
    <property type="entry name" value="Nucleoside Triphosphate Pyrophosphohydrolase"/>
    <property type="match status" value="1"/>
</dbReference>
<dbReference type="Proteomes" id="UP001166286">
    <property type="component" value="Unassembled WGS sequence"/>
</dbReference>
<dbReference type="AlphaFoldDB" id="A0AA39QTS3"/>
<keyword evidence="2" id="KW-1185">Reference proteome</keyword>
<evidence type="ECO:0000313" key="2">
    <source>
        <dbReference type="Proteomes" id="UP001166286"/>
    </source>
</evidence>
<accession>A0AA39QTS3</accession>
<dbReference type="EMBL" id="JAFEKC020000022">
    <property type="protein sequence ID" value="KAK0507726.1"/>
    <property type="molecule type" value="Genomic_DNA"/>
</dbReference>
<gene>
    <name evidence="1" type="ORF">JMJ35_009615</name>
</gene>
<proteinExistence type="predicted"/>
<evidence type="ECO:0000313" key="1">
    <source>
        <dbReference type="EMBL" id="KAK0507726.1"/>
    </source>
</evidence>